<dbReference type="SUPFAM" id="SSF57770">
    <property type="entry name" value="Methionyl-tRNA synthetase (MetRS), Zn-domain"/>
    <property type="match status" value="1"/>
</dbReference>
<feature type="binding site" evidence="16">
    <location>
        <position position="146"/>
    </location>
    <ligand>
        <name>Zn(2+)</name>
        <dbReference type="ChEBI" id="CHEBI:29105"/>
    </ligand>
</feature>
<feature type="short sequence motif" description="'KMSKS' region" evidence="16">
    <location>
        <begin position="332"/>
        <end position="336"/>
    </location>
</feature>
<keyword evidence="8 16" id="KW-0479">Metal-binding</keyword>
<dbReference type="EMBL" id="JAVRHV010000005">
    <property type="protein sequence ID" value="MDT0553767.1"/>
    <property type="molecule type" value="Genomic_DNA"/>
</dbReference>
<dbReference type="InterPro" id="IPR001412">
    <property type="entry name" value="aa-tRNA-synth_I_CS"/>
</dbReference>
<dbReference type="InterPro" id="IPR029038">
    <property type="entry name" value="MetRS_Zn"/>
</dbReference>
<dbReference type="SUPFAM" id="SSF52374">
    <property type="entry name" value="Nucleotidylyl transferase"/>
    <property type="match status" value="1"/>
</dbReference>
<comment type="caution">
    <text evidence="18">The sequence shown here is derived from an EMBL/GenBank/DDBJ whole genome shotgun (WGS) entry which is preliminary data.</text>
</comment>
<keyword evidence="7 16" id="KW-0436">Ligase</keyword>
<proteinExistence type="inferred from homology"/>
<keyword evidence="11 16" id="KW-0067">ATP-binding</keyword>
<evidence type="ECO:0000256" key="9">
    <source>
        <dbReference type="ARBA" id="ARBA00022741"/>
    </source>
</evidence>
<keyword evidence="9 16" id="KW-0547">Nucleotide-binding</keyword>
<evidence type="ECO:0000256" key="7">
    <source>
        <dbReference type="ARBA" id="ARBA00022598"/>
    </source>
</evidence>
<evidence type="ECO:0000256" key="5">
    <source>
        <dbReference type="ARBA" id="ARBA00022490"/>
    </source>
</evidence>
<dbReference type="HAMAP" id="MF_00098">
    <property type="entry name" value="Met_tRNA_synth_type1"/>
    <property type="match status" value="1"/>
</dbReference>
<evidence type="ECO:0000256" key="4">
    <source>
        <dbReference type="ARBA" id="ARBA00011738"/>
    </source>
</evidence>
<dbReference type="PANTHER" id="PTHR45765:SF1">
    <property type="entry name" value="METHIONINE--TRNA LIGASE, CYTOPLASMIC"/>
    <property type="match status" value="1"/>
</dbReference>
<dbReference type="InterPro" id="IPR033911">
    <property type="entry name" value="MetRS_core"/>
</dbReference>
<dbReference type="InterPro" id="IPR014729">
    <property type="entry name" value="Rossmann-like_a/b/a_fold"/>
</dbReference>
<dbReference type="InterPro" id="IPR015413">
    <property type="entry name" value="Methionyl/Leucyl_tRNA_Synth"/>
</dbReference>
<dbReference type="Proteomes" id="UP001252186">
    <property type="component" value="Unassembled WGS sequence"/>
</dbReference>
<dbReference type="Pfam" id="PF19303">
    <property type="entry name" value="Anticodon_3"/>
    <property type="match status" value="1"/>
</dbReference>
<evidence type="ECO:0000256" key="1">
    <source>
        <dbReference type="ARBA" id="ARBA00003314"/>
    </source>
</evidence>
<evidence type="ECO:0000256" key="16">
    <source>
        <dbReference type="HAMAP-Rule" id="MF_00098"/>
    </source>
</evidence>
<evidence type="ECO:0000256" key="15">
    <source>
        <dbReference type="ARBA" id="ARBA00047364"/>
    </source>
</evidence>
<evidence type="ECO:0000259" key="17">
    <source>
        <dbReference type="PROSITE" id="PS50886"/>
    </source>
</evidence>
<comment type="subcellular location">
    <subcellularLocation>
        <location evidence="2 16">Cytoplasm</location>
    </subcellularLocation>
</comment>
<accession>A0ABU2Y6V3</accession>
<dbReference type="Gene3D" id="1.10.730.10">
    <property type="entry name" value="Isoleucyl-tRNA Synthetase, Domain 1"/>
    <property type="match status" value="1"/>
</dbReference>
<keyword evidence="19" id="KW-1185">Reference proteome</keyword>
<comment type="cofactor">
    <cofactor evidence="16">
        <name>Zn(2+)</name>
        <dbReference type="ChEBI" id="CHEBI:29105"/>
    </cofactor>
    <text evidence="16">Binds 1 zinc ion per subunit.</text>
</comment>
<evidence type="ECO:0000313" key="19">
    <source>
        <dbReference type="Proteomes" id="UP001252186"/>
    </source>
</evidence>
<keyword evidence="6 16" id="KW-0820">tRNA-binding</keyword>
<feature type="binding site" evidence="16">
    <location>
        <position position="143"/>
    </location>
    <ligand>
        <name>Zn(2+)</name>
        <dbReference type="ChEBI" id="CHEBI:29105"/>
    </ligand>
</feature>
<evidence type="ECO:0000256" key="8">
    <source>
        <dbReference type="ARBA" id="ARBA00022723"/>
    </source>
</evidence>
<evidence type="ECO:0000313" key="18">
    <source>
        <dbReference type="EMBL" id="MDT0553767.1"/>
    </source>
</evidence>
<comment type="function">
    <text evidence="1 16">Is required not only for elongation of protein synthesis but also for the initiation of all mRNA translation through initiator tRNA(fMet) aminoacylation.</text>
</comment>
<dbReference type="NCBIfam" id="TIGR00399">
    <property type="entry name" value="metG_C_term"/>
    <property type="match status" value="1"/>
</dbReference>
<dbReference type="InterPro" id="IPR014758">
    <property type="entry name" value="Met-tRNA_synth"/>
</dbReference>
<evidence type="ECO:0000256" key="6">
    <source>
        <dbReference type="ARBA" id="ARBA00022555"/>
    </source>
</evidence>
<feature type="binding site" evidence="16">
    <location>
        <position position="156"/>
    </location>
    <ligand>
        <name>Zn(2+)</name>
        <dbReference type="ChEBI" id="CHEBI:29105"/>
    </ligand>
</feature>
<dbReference type="GO" id="GO:0004825">
    <property type="term" value="F:methionine-tRNA ligase activity"/>
    <property type="evidence" value="ECO:0007669"/>
    <property type="project" value="UniProtKB-EC"/>
</dbReference>
<feature type="binding site" evidence="16">
    <location>
        <position position="335"/>
    </location>
    <ligand>
        <name>ATP</name>
        <dbReference type="ChEBI" id="CHEBI:30616"/>
    </ligand>
</feature>
<dbReference type="InterPro" id="IPR004495">
    <property type="entry name" value="Met-tRNA-synth_bsu_C"/>
</dbReference>
<dbReference type="PRINTS" id="PR01041">
    <property type="entry name" value="TRNASYNTHMET"/>
</dbReference>
<evidence type="ECO:0000256" key="12">
    <source>
        <dbReference type="ARBA" id="ARBA00022884"/>
    </source>
</evidence>
<comment type="similarity">
    <text evidence="3 16">Belongs to the class-I aminoacyl-tRNA synthetase family. MetG type 1 subfamily.</text>
</comment>
<name>A0ABU2Y6V3_9FLAO</name>
<dbReference type="NCBIfam" id="TIGR00398">
    <property type="entry name" value="metG"/>
    <property type="match status" value="1"/>
</dbReference>
<dbReference type="Gene3D" id="3.40.50.620">
    <property type="entry name" value="HUPs"/>
    <property type="match status" value="1"/>
</dbReference>
<gene>
    <name evidence="16 18" type="primary">metG</name>
    <name evidence="18" type="ORF">RM519_10960</name>
</gene>
<keyword evidence="12 16" id="KW-0694">RNA-binding</keyword>
<dbReference type="InterPro" id="IPR023458">
    <property type="entry name" value="Met-tRNA_ligase_1"/>
</dbReference>
<keyword evidence="5 16" id="KW-0963">Cytoplasm</keyword>
<evidence type="ECO:0000256" key="14">
    <source>
        <dbReference type="ARBA" id="ARBA00023146"/>
    </source>
</evidence>
<dbReference type="InterPro" id="IPR009080">
    <property type="entry name" value="tRNAsynth_Ia_anticodon-bd"/>
</dbReference>
<dbReference type="SUPFAM" id="SSF50249">
    <property type="entry name" value="Nucleic acid-binding proteins"/>
    <property type="match status" value="1"/>
</dbReference>
<evidence type="ECO:0000256" key="3">
    <source>
        <dbReference type="ARBA" id="ARBA00008258"/>
    </source>
</evidence>
<dbReference type="Pfam" id="PF09334">
    <property type="entry name" value="tRNA-synt_1g"/>
    <property type="match status" value="1"/>
</dbReference>
<comment type="subunit">
    <text evidence="4 16">Homodimer.</text>
</comment>
<dbReference type="Gene3D" id="2.40.50.140">
    <property type="entry name" value="Nucleic acid-binding proteins"/>
    <property type="match status" value="1"/>
</dbReference>
<feature type="domain" description="TRNA-binding" evidence="17">
    <location>
        <begin position="591"/>
        <end position="692"/>
    </location>
</feature>
<dbReference type="RefSeq" id="WP_311593852.1">
    <property type="nucleotide sequence ID" value="NZ_JAVRHV010000005.1"/>
</dbReference>
<keyword evidence="13 16" id="KW-0648">Protein biosynthesis</keyword>
<dbReference type="CDD" id="cd00814">
    <property type="entry name" value="MetRS_core"/>
    <property type="match status" value="1"/>
</dbReference>
<dbReference type="PANTHER" id="PTHR45765">
    <property type="entry name" value="METHIONINE--TRNA LIGASE"/>
    <property type="match status" value="1"/>
</dbReference>
<evidence type="ECO:0000256" key="2">
    <source>
        <dbReference type="ARBA" id="ARBA00004496"/>
    </source>
</evidence>
<dbReference type="SUPFAM" id="SSF47323">
    <property type="entry name" value="Anticodon-binding domain of a subclass of class I aminoacyl-tRNA synthetases"/>
    <property type="match status" value="1"/>
</dbReference>
<comment type="catalytic activity">
    <reaction evidence="15 16">
        <text>tRNA(Met) + L-methionine + ATP = L-methionyl-tRNA(Met) + AMP + diphosphate</text>
        <dbReference type="Rhea" id="RHEA:13481"/>
        <dbReference type="Rhea" id="RHEA-COMP:9667"/>
        <dbReference type="Rhea" id="RHEA-COMP:9698"/>
        <dbReference type="ChEBI" id="CHEBI:30616"/>
        <dbReference type="ChEBI" id="CHEBI:33019"/>
        <dbReference type="ChEBI" id="CHEBI:57844"/>
        <dbReference type="ChEBI" id="CHEBI:78442"/>
        <dbReference type="ChEBI" id="CHEBI:78530"/>
        <dbReference type="ChEBI" id="CHEBI:456215"/>
        <dbReference type="EC" id="6.1.1.10"/>
    </reaction>
</comment>
<dbReference type="Gene3D" id="2.20.28.20">
    <property type="entry name" value="Methionyl-tRNA synthetase, Zn-domain"/>
    <property type="match status" value="1"/>
</dbReference>
<dbReference type="InterPro" id="IPR041872">
    <property type="entry name" value="Anticodon_Met"/>
</dbReference>
<keyword evidence="10 16" id="KW-0862">Zinc</keyword>
<reference evidence="18 19" key="1">
    <citation type="submission" date="2023-09" db="EMBL/GenBank/DDBJ databases">
        <authorList>
            <person name="Rey-Velasco X."/>
        </authorList>
    </citation>
    <scope>NUCLEOTIDE SEQUENCE [LARGE SCALE GENOMIC DNA]</scope>
    <source>
        <strain evidence="18 19">P050</strain>
    </source>
</reference>
<feature type="short sequence motif" description="'HIGH' region" evidence="16">
    <location>
        <begin position="11"/>
        <end position="21"/>
    </location>
</feature>
<dbReference type="PROSITE" id="PS00178">
    <property type="entry name" value="AA_TRNA_LIGASE_I"/>
    <property type="match status" value="1"/>
</dbReference>
<evidence type="ECO:0000256" key="10">
    <source>
        <dbReference type="ARBA" id="ARBA00022833"/>
    </source>
</evidence>
<feature type="binding site" evidence="16">
    <location>
        <position position="159"/>
    </location>
    <ligand>
        <name>Zn(2+)</name>
        <dbReference type="ChEBI" id="CHEBI:29105"/>
    </ligand>
</feature>
<dbReference type="PROSITE" id="PS50886">
    <property type="entry name" value="TRBD"/>
    <property type="match status" value="1"/>
</dbReference>
<organism evidence="18 19">
    <name type="scientific">Urechidicola vernalis</name>
    <dbReference type="NCBI Taxonomy" id="3075600"/>
    <lineage>
        <taxon>Bacteria</taxon>
        <taxon>Pseudomonadati</taxon>
        <taxon>Bacteroidota</taxon>
        <taxon>Flavobacteriia</taxon>
        <taxon>Flavobacteriales</taxon>
        <taxon>Flavobacteriaceae</taxon>
        <taxon>Urechidicola</taxon>
    </lineage>
</organism>
<dbReference type="InterPro" id="IPR002547">
    <property type="entry name" value="tRNA-bd_dom"/>
</dbReference>
<evidence type="ECO:0000256" key="13">
    <source>
        <dbReference type="ARBA" id="ARBA00022917"/>
    </source>
</evidence>
<sequence>MSRYTITSALPYTNGPVHIGHLAGVYVPSDIYARYLRMQGHDVAFVCGSDEHGVPITLKAKKEGITPQQVVDKYHAIIKNSFNEFGITFDNYSRTSAAVHHETASEFFKNLYENDKFIEKVDEQLYDEEANQFLADRFVIGTCPKCGNEESYGDQCEKCGTSHNATDLINPKSAITGNVPSLKQTKHWFLPLDKYESWLREWIVEGHKNDWKSNVLGQVKSWVDDGLRPRAVTRDLDWGIPVPVEGAEGKVLYVWFDAPIGYISSTKEWAKENGKDWEPYWKDKDTKLVHFIGKDNIVFHCIIFPAMLKAHGDYILPENVPANEFLNLEGNKISTSKNWAVWLHEYLEDFPGKQDVLRYALTANAPETKDNDFTWKDFQTRNNSELVAIFGNFINRVVVLTNKYYGGIVPTAGEFSEVDEETLAKVKEFPGIIANSVERYRFREAMGELMNLARLGNKYLADEEPWKQVKENPERVETIMYVALQIAAALATLSEPFLPFTSNKLKVILRVTQNDNESHAQHVEASNWNDVSIKEELIPSGHQIGKAELLFAKIEDKDIQIQLDKLEATKVANEIANKEVEPQKDIISFDDFTKLDIRIGTILEAEKVPKTKKLLKLKVDVGIDTRTIVSGIAESFSAEDVIGQKVSVLVNLAPRKIRGVESQGMILMTDTMDGKLAFIEPEREVNNGESVS</sequence>
<dbReference type="CDD" id="cd07957">
    <property type="entry name" value="Anticodon_Ia_Met"/>
    <property type="match status" value="1"/>
</dbReference>
<dbReference type="InterPro" id="IPR012340">
    <property type="entry name" value="NA-bd_OB-fold"/>
</dbReference>
<keyword evidence="14 16" id="KW-0030">Aminoacyl-tRNA synthetase</keyword>
<dbReference type="Pfam" id="PF01588">
    <property type="entry name" value="tRNA_bind"/>
    <property type="match status" value="1"/>
</dbReference>
<dbReference type="NCBIfam" id="NF001100">
    <property type="entry name" value="PRK00133.1"/>
    <property type="match status" value="1"/>
</dbReference>
<dbReference type="EC" id="6.1.1.10" evidence="16"/>
<protein>
    <recommendedName>
        <fullName evidence="16">Methionine--tRNA ligase</fullName>
        <ecNumber evidence="16">6.1.1.10</ecNumber>
    </recommendedName>
    <alternativeName>
        <fullName evidence="16">Methionyl-tRNA synthetase</fullName>
        <shortName evidence="16">MetRS</shortName>
    </alternativeName>
</protein>
<evidence type="ECO:0000256" key="11">
    <source>
        <dbReference type="ARBA" id="ARBA00022840"/>
    </source>
</evidence>